<keyword evidence="2 5" id="KW-0238">DNA-binding</keyword>
<organism evidence="5 6">
    <name type="scientific">Candidatus Alectryocaccomicrobium excrementavium</name>
    <dbReference type="NCBI Taxonomy" id="2840668"/>
    <lineage>
        <taxon>Bacteria</taxon>
        <taxon>Bacillati</taxon>
        <taxon>Bacillota</taxon>
        <taxon>Clostridia</taxon>
        <taxon>Candidatus Alectryocaccomicrobium</taxon>
    </lineage>
</organism>
<dbReference type="AlphaFoldDB" id="A0A9D1FXJ9"/>
<dbReference type="PANTHER" id="PTHR30146:SF152">
    <property type="entry name" value="TRANSCRIPTIONAL REGULATORY PROTEIN"/>
    <property type="match status" value="1"/>
</dbReference>
<evidence type="ECO:0000256" key="2">
    <source>
        <dbReference type="ARBA" id="ARBA00023125"/>
    </source>
</evidence>
<gene>
    <name evidence="5" type="ORF">IAA84_00180</name>
</gene>
<proteinExistence type="predicted"/>
<dbReference type="Pfam" id="PF13407">
    <property type="entry name" value="Peripla_BP_4"/>
    <property type="match status" value="1"/>
</dbReference>
<dbReference type="GO" id="GO:0003700">
    <property type="term" value="F:DNA-binding transcription factor activity"/>
    <property type="evidence" value="ECO:0007669"/>
    <property type="project" value="TreeGrafter"/>
</dbReference>
<dbReference type="InterPro" id="IPR028082">
    <property type="entry name" value="Peripla_BP_I"/>
</dbReference>
<dbReference type="InterPro" id="IPR000843">
    <property type="entry name" value="HTH_LacI"/>
</dbReference>
<name>A0A9D1FXJ9_9FIRM</name>
<feature type="domain" description="HTH lacI-type" evidence="4">
    <location>
        <begin position="3"/>
        <end position="57"/>
    </location>
</feature>
<dbReference type="Pfam" id="PF00356">
    <property type="entry name" value="LacI"/>
    <property type="match status" value="1"/>
</dbReference>
<reference evidence="5" key="2">
    <citation type="journal article" date="2021" name="PeerJ">
        <title>Extensive microbial diversity within the chicken gut microbiome revealed by metagenomics and culture.</title>
        <authorList>
            <person name="Gilroy R."/>
            <person name="Ravi A."/>
            <person name="Getino M."/>
            <person name="Pursley I."/>
            <person name="Horton D.L."/>
            <person name="Alikhan N.F."/>
            <person name="Baker D."/>
            <person name="Gharbi K."/>
            <person name="Hall N."/>
            <person name="Watson M."/>
            <person name="Adriaenssens E.M."/>
            <person name="Foster-Nyarko E."/>
            <person name="Jarju S."/>
            <person name="Secka A."/>
            <person name="Antonio M."/>
            <person name="Oren A."/>
            <person name="Chaudhuri R.R."/>
            <person name="La Ragione R."/>
            <person name="Hildebrand F."/>
            <person name="Pallen M.J."/>
        </authorList>
    </citation>
    <scope>NUCLEOTIDE SEQUENCE</scope>
    <source>
        <strain evidence="5">13766</strain>
    </source>
</reference>
<evidence type="ECO:0000259" key="4">
    <source>
        <dbReference type="PROSITE" id="PS50932"/>
    </source>
</evidence>
<comment type="caution">
    <text evidence="5">The sequence shown here is derived from an EMBL/GenBank/DDBJ whole genome shotgun (WGS) entry which is preliminary data.</text>
</comment>
<dbReference type="GO" id="GO:0000976">
    <property type="term" value="F:transcription cis-regulatory region binding"/>
    <property type="evidence" value="ECO:0007669"/>
    <property type="project" value="TreeGrafter"/>
</dbReference>
<dbReference type="SUPFAM" id="SSF47413">
    <property type="entry name" value="lambda repressor-like DNA-binding domains"/>
    <property type="match status" value="1"/>
</dbReference>
<dbReference type="SMART" id="SM00354">
    <property type="entry name" value="HTH_LACI"/>
    <property type="match status" value="1"/>
</dbReference>
<sequence>MKVTSAQIARELGISRSTVSRALNGYPHVDESVRQQVLALADKMEYHPNLAARCLAKGEHLLVGVVLYAKADSDSFLREYMEDLLRGVELARRQLSDYGLHVETVVTDITRPEEQIEALNALAAKGAKGIAIAPCDPDVVAPTLDKLMNDGVQILLLNTDVPQSQRLCYVGSDYIQAGRICAELVGGYLQGKGSVATIIFDDRGTMTSQKLTGFREEIGHYSGIEMLGPYKFPRTGERVYENTCSLIQERQPDAIFMTYGELESVAQAVEDCGMAEKIRLVGFDCSQGILSYLRRRVISAVVYQDPAVQGMVSIKILHEFLTRNIRPRSSLVHARLEIVTHQNRAYYQRDSLNVSTYYYL</sequence>
<accession>A0A9D1FXJ9</accession>
<dbReference type="PANTHER" id="PTHR30146">
    <property type="entry name" value="LACI-RELATED TRANSCRIPTIONAL REPRESSOR"/>
    <property type="match status" value="1"/>
</dbReference>
<dbReference type="Gene3D" id="3.40.50.2300">
    <property type="match status" value="2"/>
</dbReference>
<dbReference type="InterPro" id="IPR010982">
    <property type="entry name" value="Lambda_DNA-bd_dom_sf"/>
</dbReference>
<evidence type="ECO:0000256" key="3">
    <source>
        <dbReference type="ARBA" id="ARBA00023163"/>
    </source>
</evidence>
<keyword evidence="1" id="KW-0805">Transcription regulation</keyword>
<dbReference type="CDD" id="cd01392">
    <property type="entry name" value="HTH_LacI"/>
    <property type="match status" value="1"/>
</dbReference>
<dbReference type="Gene3D" id="1.10.260.40">
    <property type="entry name" value="lambda repressor-like DNA-binding domains"/>
    <property type="match status" value="1"/>
</dbReference>
<evidence type="ECO:0000256" key="1">
    <source>
        <dbReference type="ARBA" id="ARBA00023015"/>
    </source>
</evidence>
<dbReference type="SUPFAM" id="SSF53822">
    <property type="entry name" value="Periplasmic binding protein-like I"/>
    <property type="match status" value="1"/>
</dbReference>
<dbReference type="PROSITE" id="PS50932">
    <property type="entry name" value="HTH_LACI_2"/>
    <property type="match status" value="1"/>
</dbReference>
<evidence type="ECO:0000313" key="6">
    <source>
        <dbReference type="Proteomes" id="UP000824140"/>
    </source>
</evidence>
<reference evidence="5" key="1">
    <citation type="submission" date="2020-10" db="EMBL/GenBank/DDBJ databases">
        <authorList>
            <person name="Gilroy R."/>
        </authorList>
    </citation>
    <scope>NUCLEOTIDE SEQUENCE</scope>
    <source>
        <strain evidence="5">13766</strain>
    </source>
</reference>
<dbReference type="InterPro" id="IPR025997">
    <property type="entry name" value="SBP_2_dom"/>
</dbReference>
<keyword evidence="3" id="KW-0804">Transcription</keyword>
<dbReference type="Proteomes" id="UP000824140">
    <property type="component" value="Unassembled WGS sequence"/>
</dbReference>
<evidence type="ECO:0000313" key="5">
    <source>
        <dbReference type="EMBL" id="HIS91416.1"/>
    </source>
</evidence>
<dbReference type="EMBL" id="DVJN01000003">
    <property type="protein sequence ID" value="HIS91416.1"/>
    <property type="molecule type" value="Genomic_DNA"/>
</dbReference>
<protein>
    <submittedName>
        <fullName evidence="5">LacI family DNA-binding transcriptional regulator</fullName>
    </submittedName>
</protein>